<keyword evidence="2" id="KW-1185">Reference proteome</keyword>
<comment type="caution">
    <text evidence="1">The sequence shown here is derived from an EMBL/GenBank/DDBJ whole genome shotgun (WGS) entry which is preliminary data.</text>
</comment>
<feature type="non-terminal residue" evidence="1">
    <location>
        <position position="1"/>
    </location>
</feature>
<organism evidence="1 2">
    <name type="scientific">Cetraspora pellucida</name>
    <dbReference type="NCBI Taxonomy" id="1433469"/>
    <lineage>
        <taxon>Eukaryota</taxon>
        <taxon>Fungi</taxon>
        <taxon>Fungi incertae sedis</taxon>
        <taxon>Mucoromycota</taxon>
        <taxon>Glomeromycotina</taxon>
        <taxon>Glomeromycetes</taxon>
        <taxon>Diversisporales</taxon>
        <taxon>Gigasporaceae</taxon>
        <taxon>Cetraspora</taxon>
    </lineage>
</organism>
<dbReference type="EMBL" id="CAJVQA010017078">
    <property type="protein sequence ID" value="CAG8746751.1"/>
    <property type="molecule type" value="Genomic_DNA"/>
</dbReference>
<reference evidence="1" key="1">
    <citation type="submission" date="2021-06" db="EMBL/GenBank/DDBJ databases">
        <authorList>
            <person name="Kallberg Y."/>
            <person name="Tangrot J."/>
            <person name="Rosling A."/>
        </authorList>
    </citation>
    <scope>NUCLEOTIDE SEQUENCE</scope>
    <source>
        <strain evidence="1">FL966</strain>
    </source>
</reference>
<sequence length="247" mass="28087">EAYEITNAQVKFILENTNIQAESILKDDEIEEVVKEINILLFDATTLNNILISNNTLGNILLIVLAEVLSNILLDTSAEASSHVSLLQLSLATIQSSLPSVDTKAILCICLEEVNQQCLIKKSTKRHRPEVEPVGFPQSVQVNQNISYIQMTSSNKNINQVFVKVSSLAEAKTIYQEVEQALINVVKAGIYYKKPKEGKFMQSYKERIIKLCQAEDPEEYILKLAKTIFPNEEKYHKIKDDYKEFYR</sequence>
<evidence type="ECO:0000313" key="1">
    <source>
        <dbReference type="EMBL" id="CAG8746751.1"/>
    </source>
</evidence>
<accession>A0A9N9IQS4</accession>
<dbReference type="AlphaFoldDB" id="A0A9N9IQS4"/>
<dbReference type="OrthoDB" id="2322713at2759"/>
<protein>
    <submittedName>
        <fullName evidence="1">23328_t:CDS:1</fullName>
    </submittedName>
</protein>
<evidence type="ECO:0000313" key="2">
    <source>
        <dbReference type="Proteomes" id="UP000789759"/>
    </source>
</evidence>
<dbReference type="Proteomes" id="UP000789759">
    <property type="component" value="Unassembled WGS sequence"/>
</dbReference>
<name>A0A9N9IQS4_9GLOM</name>
<proteinExistence type="predicted"/>
<gene>
    <name evidence="1" type="ORF">CPELLU_LOCUS14432</name>
</gene>